<feature type="signal peptide" evidence="1">
    <location>
        <begin position="1"/>
        <end position="22"/>
    </location>
</feature>
<keyword evidence="1" id="KW-0732">Signal</keyword>
<feature type="chain" id="PRO_5040315551" evidence="1">
    <location>
        <begin position="23"/>
        <end position="89"/>
    </location>
</feature>
<dbReference type="AlphaFoldDB" id="A0A9N8WDY8"/>
<dbReference type="Proteomes" id="UP000789396">
    <property type="component" value="Unassembled WGS sequence"/>
</dbReference>
<dbReference type="Gene3D" id="2.60.40.420">
    <property type="entry name" value="Cupredoxins - blue copper proteins"/>
    <property type="match status" value="1"/>
</dbReference>
<comment type="caution">
    <text evidence="2">The sequence shown here is derived from an EMBL/GenBank/DDBJ whole genome shotgun (WGS) entry which is preliminary data.</text>
</comment>
<keyword evidence="3" id="KW-1185">Reference proteome</keyword>
<reference evidence="2" key="1">
    <citation type="submission" date="2021-06" db="EMBL/GenBank/DDBJ databases">
        <authorList>
            <person name="Kallberg Y."/>
            <person name="Tangrot J."/>
            <person name="Rosling A."/>
        </authorList>
    </citation>
    <scope>NUCLEOTIDE SEQUENCE</scope>
    <source>
        <strain evidence="2">IN212</strain>
    </source>
</reference>
<evidence type="ECO:0000256" key="1">
    <source>
        <dbReference type="SAM" id="SignalP"/>
    </source>
</evidence>
<proteinExistence type="predicted"/>
<evidence type="ECO:0000313" key="2">
    <source>
        <dbReference type="EMBL" id="CAG8481075.1"/>
    </source>
</evidence>
<protein>
    <submittedName>
        <fullName evidence="2">16998_t:CDS:1</fullName>
    </submittedName>
</protein>
<evidence type="ECO:0000313" key="3">
    <source>
        <dbReference type="Proteomes" id="UP000789396"/>
    </source>
</evidence>
<dbReference type="EMBL" id="CAJVPZ010000970">
    <property type="protein sequence ID" value="CAG8481075.1"/>
    <property type="molecule type" value="Genomic_DNA"/>
</dbReference>
<organism evidence="2 3">
    <name type="scientific">Racocetra fulgida</name>
    <dbReference type="NCBI Taxonomy" id="60492"/>
    <lineage>
        <taxon>Eukaryota</taxon>
        <taxon>Fungi</taxon>
        <taxon>Fungi incertae sedis</taxon>
        <taxon>Mucoromycota</taxon>
        <taxon>Glomeromycotina</taxon>
        <taxon>Glomeromycetes</taxon>
        <taxon>Diversisporales</taxon>
        <taxon>Gigasporaceae</taxon>
        <taxon>Racocetra</taxon>
    </lineage>
</organism>
<accession>A0A9N8WDY8</accession>
<dbReference type="SUPFAM" id="SSF49503">
    <property type="entry name" value="Cupredoxins"/>
    <property type="match status" value="1"/>
</dbReference>
<dbReference type="InterPro" id="IPR008972">
    <property type="entry name" value="Cupredoxin"/>
</dbReference>
<name>A0A9N8WDY8_9GLOM</name>
<gene>
    <name evidence="2" type="ORF">RFULGI_LOCUS1544</name>
</gene>
<sequence length="89" mass="9378">MAQLNVKLLALLLVTLATVISAKTHNVTVGSGGELSFSPNEVKVKVGDKADSTGTITITKDTPKKLGFFCDVSTHCKDDGMMGVIIVKE</sequence>